<dbReference type="NCBIfam" id="NF038353">
    <property type="entry name" value="FxLYD_dom"/>
    <property type="match status" value="1"/>
</dbReference>
<sequence>MKRAKYLVLLLLVPLLVLGGCGKKETRYYDSDFISALQRGLQNRWAISDNIKDPNNISKDEATKMVNAELKQVKGYDNKKFKSNKLHEQALAYLNAIKEQKNSIKKYDTNSFITLWNEAYNKRTKAILNINKIHELKVDSKYQSDLTELTRNGDKAINQDNKNEQVDSLIKTIKFKQTKNDYSYKTYSANVKNTTDFSFKSFSVNVKLLNANKTVIDIQPIFINDWDNGQTNRFEFTTDKKFTSYHVVKDLVD</sequence>
<dbReference type="EMBL" id="BNJR01000021">
    <property type="protein sequence ID" value="GHP15254.1"/>
    <property type="molecule type" value="Genomic_DNA"/>
</dbReference>
<evidence type="ECO:0008006" key="3">
    <source>
        <dbReference type="Google" id="ProtNLM"/>
    </source>
</evidence>
<gene>
    <name evidence="1" type="ORF">YK48G_26790</name>
</gene>
<proteinExistence type="predicted"/>
<name>A0ABQ3W490_9LACO</name>
<accession>A0ABQ3W490</accession>
<dbReference type="InterPro" id="IPR047676">
    <property type="entry name" value="FxLYD_dom"/>
</dbReference>
<keyword evidence="2" id="KW-1185">Reference proteome</keyword>
<protein>
    <recommendedName>
        <fullName evidence="3">Lipoprotein</fullName>
    </recommendedName>
</protein>
<dbReference type="Proteomes" id="UP000604765">
    <property type="component" value="Unassembled WGS sequence"/>
</dbReference>
<comment type="caution">
    <text evidence="1">The sequence shown here is derived from an EMBL/GenBank/DDBJ whole genome shotgun (WGS) entry which is preliminary data.</text>
</comment>
<evidence type="ECO:0000313" key="1">
    <source>
        <dbReference type="EMBL" id="GHP15254.1"/>
    </source>
</evidence>
<reference evidence="1 2" key="1">
    <citation type="journal article" date="2021" name="Int. J. Syst. Evol. Microbiol.">
        <title>Lentilactobacillus fungorum sp. nov., isolated from spent mushroom substrates.</title>
        <authorList>
            <person name="Tohno M."/>
            <person name="Tanizawa Y."/>
            <person name="Kojima Y."/>
            <person name="Sakamoto M."/>
            <person name="Ohkuma M."/>
            <person name="Kobayashi H."/>
        </authorList>
    </citation>
    <scope>NUCLEOTIDE SEQUENCE [LARGE SCALE GENOMIC DNA]</scope>
    <source>
        <strain evidence="1 2">YK48G</strain>
    </source>
</reference>
<evidence type="ECO:0000313" key="2">
    <source>
        <dbReference type="Proteomes" id="UP000604765"/>
    </source>
</evidence>
<dbReference type="PROSITE" id="PS51257">
    <property type="entry name" value="PROKAR_LIPOPROTEIN"/>
    <property type="match status" value="1"/>
</dbReference>
<dbReference type="RefSeq" id="WP_203631213.1">
    <property type="nucleotide sequence ID" value="NZ_BNJR01000021.1"/>
</dbReference>
<organism evidence="1 2">
    <name type="scientific">Lentilactobacillus fungorum</name>
    <dbReference type="NCBI Taxonomy" id="2201250"/>
    <lineage>
        <taxon>Bacteria</taxon>
        <taxon>Bacillati</taxon>
        <taxon>Bacillota</taxon>
        <taxon>Bacilli</taxon>
        <taxon>Lactobacillales</taxon>
        <taxon>Lactobacillaceae</taxon>
        <taxon>Lentilactobacillus</taxon>
    </lineage>
</organism>